<dbReference type="InterPro" id="IPR007345">
    <property type="entry name" value="Polysacch_pyruvyl_Trfase"/>
</dbReference>
<dbReference type="GO" id="GO:0016740">
    <property type="term" value="F:transferase activity"/>
    <property type="evidence" value="ECO:0007669"/>
    <property type="project" value="UniProtKB-KW"/>
</dbReference>
<evidence type="ECO:0000313" key="2">
    <source>
        <dbReference type="EMBL" id="QDL33033.1"/>
    </source>
</evidence>
<keyword evidence="2" id="KW-0808">Transferase</keyword>
<evidence type="ECO:0000313" key="3">
    <source>
        <dbReference type="Proteomes" id="UP000317572"/>
    </source>
</evidence>
<evidence type="ECO:0000259" key="1">
    <source>
        <dbReference type="Pfam" id="PF04230"/>
    </source>
</evidence>
<proteinExistence type="predicted"/>
<dbReference type="Proteomes" id="UP000317572">
    <property type="component" value="Chromosome"/>
</dbReference>
<dbReference type="EMBL" id="CP033893">
    <property type="protein sequence ID" value="QDL33033.1"/>
    <property type="molecule type" value="Genomic_DNA"/>
</dbReference>
<accession>A0A515CY00</accession>
<feature type="domain" description="Polysaccharide pyruvyl transferase" evidence="1">
    <location>
        <begin position="35"/>
        <end position="294"/>
    </location>
</feature>
<dbReference type="Pfam" id="PF04230">
    <property type="entry name" value="PS_pyruv_trans"/>
    <property type="match status" value="1"/>
</dbReference>
<dbReference type="AlphaFoldDB" id="A0A515CY00"/>
<gene>
    <name evidence="2" type="ORF">EGO53_15045</name>
</gene>
<protein>
    <submittedName>
        <fullName evidence="2">Polysaccharide pyruvyl transferase</fullName>
    </submittedName>
</protein>
<organism evidence="2 3">
    <name type="scientific">Serratia liquefaciens</name>
    <dbReference type="NCBI Taxonomy" id="614"/>
    <lineage>
        <taxon>Bacteria</taxon>
        <taxon>Pseudomonadati</taxon>
        <taxon>Pseudomonadota</taxon>
        <taxon>Gammaproteobacteria</taxon>
        <taxon>Enterobacterales</taxon>
        <taxon>Yersiniaceae</taxon>
        <taxon>Serratia</taxon>
    </lineage>
</organism>
<name>A0A515CY00_SERLI</name>
<reference evidence="2 3" key="1">
    <citation type="submission" date="2018-11" db="EMBL/GenBank/DDBJ databases">
        <title>The first complete genome of Serratia liquefaciens isolated from metalophyte plant revel distinctness adaptive mechanisms in an extreme habitat.</title>
        <authorList>
            <person name="Caneschi W.L."/>
            <person name="Sanchez A.B."/>
            <person name="Felestrino E.B."/>
            <person name="Assis R.A.B."/>
            <person name="Lemes C.G.C."/>
            <person name="Cordeiro I.F."/>
            <person name="Fonseca N.P."/>
            <person name="Villa M."/>
            <person name="Vieira I.T."/>
            <person name="Moraes L.A."/>
            <person name="Kamino L.H.Y."/>
            <person name="do Carmo F."/>
            <person name="Garcia C.M."/>
            <person name="Almeida N.F."/>
            <person name="Silva R.S."/>
            <person name="Ferro J.A."/>
            <person name="Ferro M.I.T."/>
            <person name="Varani A.M."/>
            <person name="Ferreira R.M."/>
            <person name="dos Santos V.L."/>
            <person name="Silva U.C."/>
            <person name="Setubal J.C."/>
            <person name="Moreira L.M."/>
        </authorList>
    </citation>
    <scope>NUCLEOTIDE SEQUENCE [LARGE SCALE GENOMIC DNA]</scope>
    <source>
        <strain evidence="2 3">FG3</strain>
    </source>
</reference>
<sequence>MNHTMTALKDKLQGILEYIEDKNDVIYLDYPFHHNVGDLLIYQGAIKFFAESDVTFKLLRNAHDYSLSELTSHITPKTTILCHGGGNFGDIYRLHQAMREDVVANFPNNRIIILPQTAFFSSDEALEESAKCFRKNKNVVIYSRDTRSVEVFNKFTDNVYLMPDMAHHLYGLLERSGNKKNEKLYFLRIDCEVSPEQEKLNLDSSIKTLDWIDVLTGKDIFIRKVLTKLMRLSIKTNSGALKDLVAKAWVYNTWGMTNKYSKLFSGYSEVITSRMHGHILSCLVDTDNILVDNSYGKNQGYYNEWTYPIKNARLLSQ</sequence>